<evidence type="ECO:0000313" key="1">
    <source>
        <dbReference type="EMBL" id="NKX55789.1"/>
    </source>
</evidence>
<accession>A0A7X6HEQ8</accession>
<protein>
    <submittedName>
        <fullName evidence="1">Ketohydroxyglutarate aldolase</fullName>
    </submittedName>
</protein>
<proteinExistence type="predicted"/>
<dbReference type="Proteomes" id="UP000544090">
    <property type="component" value="Unassembled WGS sequence"/>
</dbReference>
<comment type="caution">
    <text evidence="1">The sequence shown here is derived from an EMBL/GenBank/DDBJ whole genome shotgun (WGS) entry which is preliminary data.</text>
</comment>
<gene>
    <name evidence="1" type="ORF">HGG74_14825</name>
</gene>
<evidence type="ECO:0000313" key="2">
    <source>
        <dbReference type="Proteomes" id="UP000544090"/>
    </source>
</evidence>
<name>A0A7X6HEQ8_9MICC</name>
<reference evidence="1 2" key="1">
    <citation type="submission" date="2020-04" db="EMBL/GenBank/DDBJ databases">
        <title>Arthrobacter sp. nov.</title>
        <authorList>
            <person name="Liu S."/>
        </authorList>
    </citation>
    <scope>NUCLEOTIDE SEQUENCE [LARGE SCALE GENOMIC DNA]</scope>
    <source>
        <strain evidence="1 2">E918</strain>
    </source>
</reference>
<dbReference type="EMBL" id="JAAZSQ010000016">
    <property type="protein sequence ID" value="NKX55789.1"/>
    <property type="molecule type" value="Genomic_DNA"/>
</dbReference>
<dbReference type="AlphaFoldDB" id="A0A7X6HEQ8"/>
<sequence length="76" mass="8209">MVNISVTVDQTHLSAIGDVAEALRARGMQVEQVLESGFITGSVPDDRRSALTAVDGVQSVDEQLDYQLPPPEEDIQ</sequence>
<keyword evidence="2" id="KW-1185">Reference proteome</keyword>
<organism evidence="1 2">
    <name type="scientific">Arthrobacter mobilis</name>
    <dbReference type="NCBI Taxonomy" id="2724944"/>
    <lineage>
        <taxon>Bacteria</taxon>
        <taxon>Bacillati</taxon>
        <taxon>Actinomycetota</taxon>
        <taxon>Actinomycetes</taxon>
        <taxon>Micrococcales</taxon>
        <taxon>Micrococcaceae</taxon>
        <taxon>Arthrobacter</taxon>
    </lineage>
</organism>